<proteinExistence type="inferred from homology"/>
<evidence type="ECO:0000256" key="4">
    <source>
        <dbReference type="ARBA" id="ARBA00023163"/>
    </source>
</evidence>
<dbReference type="Proteomes" id="UP001207918">
    <property type="component" value="Unassembled WGS sequence"/>
</dbReference>
<organism evidence="6 7">
    <name type="scientific">Fodinibius salsisoli</name>
    <dbReference type="NCBI Taxonomy" id="2820877"/>
    <lineage>
        <taxon>Bacteria</taxon>
        <taxon>Pseudomonadati</taxon>
        <taxon>Balneolota</taxon>
        <taxon>Balneolia</taxon>
        <taxon>Balneolales</taxon>
        <taxon>Balneolaceae</taxon>
        <taxon>Fodinibius</taxon>
    </lineage>
</organism>
<dbReference type="EMBL" id="JAGGJA010000010">
    <property type="protein sequence ID" value="MCW9708117.1"/>
    <property type="molecule type" value="Genomic_DNA"/>
</dbReference>
<gene>
    <name evidence="6" type="ORF">J6I44_14725</name>
</gene>
<comment type="similarity">
    <text evidence="1">Belongs to the sigma-70 factor family. ECF subfamily.</text>
</comment>
<dbReference type="SUPFAM" id="SSF88946">
    <property type="entry name" value="Sigma2 domain of RNA polymerase sigma factors"/>
    <property type="match status" value="1"/>
</dbReference>
<evidence type="ECO:0000313" key="7">
    <source>
        <dbReference type="Proteomes" id="UP001207918"/>
    </source>
</evidence>
<keyword evidence="2" id="KW-0805">Transcription regulation</keyword>
<keyword evidence="4" id="KW-0804">Transcription</keyword>
<dbReference type="InterPro" id="IPR013249">
    <property type="entry name" value="RNA_pol_sigma70_r4_t2"/>
</dbReference>
<dbReference type="PANTHER" id="PTHR43133:SF46">
    <property type="entry name" value="RNA POLYMERASE SIGMA-70 FACTOR ECF SUBFAMILY"/>
    <property type="match status" value="1"/>
</dbReference>
<dbReference type="InterPro" id="IPR014284">
    <property type="entry name" value="RNA_pol_sigma-70_dom"/>
</dbReference>
<dbReference type="Gene3D" id="1.10.1740.10">
    <property type="match status" value="1"/>
</dbReference>
<dbReference type="PANTHER" id="PTHR43133">
    <property type="entry name" value="RNA POLYMERASE ECF-TYPE SIGMA FACTO"/>
    <property type="match status" value="1"/>
</dbReference>
<protein>
    <submittedName>
        <fullName evidence="6">RNA polymerase sigma-70 factor</fullName>
    </submittedName>
</protein>
<keyword evidence="3" id="KW-0731">Sigma factor</keyword>
<dbReference type="InterPro" id="IPR014327">
    <property type="entry name" value="RNA_pol_sigma70_bacteroid"/>
</dbReference>
<dbReference type="Gene3D" id="1.10.10.10">
    <property type="entry name" value="Winged helix-like DNA-binding domain superfamily/Winged helix DNA-binding domain"/>
    <property type="match status" value="1"/>
</dbReference>
<dbReference type="NCBIfam" id="TIGR02937">
    <property type="entry name" value="sigma70-ECF"/>
    <property type="match status" value="1"/>
</dbReference>
<dbReference type="InterPro" id="IPR013325">
    <property type="entry name" value="RNA_pol_sigma_r2"/>
</dbReference>
<reference evidence="6 7" key="1">
    <citation type="submission" date="2021-03" db="EMBL/GenBank/DDBJ databases">
        <title>Aliifodinibius sp. nov., a new bacterium isolated from saline soil.</title>
        <authorList>
            <person name="Galisteo C."/>
            <person name="De La Haba R."/>
            <person name="Sanchez-Porro C."/>
            <person name="Ventosa A."/>
        </authorList>
    </citation>
    <scope>NUCLEOTIDE SEQUENCE [LARGE SCALE GENOMIC DNA]</scope>
    <source>
        <strain evidence="6 7">1BSP15-2V2</strain>
    </source>
</reference>
<sequence>MSDLAFKSNKGKKARHSERRRDRFEHFFKRHYPDLCSFVFSYVNDREVAKDIVQSVFLRVWEQKRFWDNHEDAKAYFYKSVRNEALNHKKHEQVKQKADTEVRLRVSEWKINDKTAQVNDRRVEIIQKGINDLPARCREIFNLSRYDGLTYKEIAEVLDISVKTVETQIGRALKKLRRFTKEHVKESLLILVAFFSM</sequence>
<feature type="domain" description="HTH luxR-type" evidence="5">
    <location>
        <begin position="148"/>
        <end position="175"/>
    </location>
</feature>
<dbReference type="InterPro" id="IPR039425">
    <property type="entry name" value="RNA_pol_sigma-70-like"/>
</dbReference>
<name>A0ABT3PQH4_9BACT</name>
<dbReference type="PROSITE" id="PS00622">
    <property type="entry name" value="HTH_LUXR_1"/>
    <property type="match status" value="1"/>
</dbReference>
<keyword evidence="7" id="KW-1185">Reference proteome</keyword>
<dbReference type="InterPro" id="IPR036388">
    <property type="entry name" value="WH-like_DNA-bd_sf"/>
</dbReference>
<dbReference type="CDD" id="cd06171">
    <property type="entry name" value="Sigma70_r4"/>
    <property type="match status" value="1"/>
</dbReference>
<dbReference type="Pfam" id="PF08281">
    <property type="entry name" value="Sigma70_r4_2"/>
    <property type="match status" value="1"/>
</dbReference>
<dbReference type="InterPro" id="IPR013324">
    <property type="entry name" value="RNA_pol_sigma_r3/r4-like"/>
</dbReference>
<dbReference type="RefSeq" id="WP_265766903.1">
    <property type="nucleotide sequence ID" value="NZ_JAGGJA010000010.1"/>
</dbReference>
<dbReference type="NCBIfam" id="TIGR02985">
    <property type="entry name" value="Sig70_bacteroi1"/>
    <property type="match status" value="1"/>
</dbReference>
<evidence type="ECO:0000259" key="5">
    <source>
        <dbReference type="PROSITE" id="PS00622"/>
    </source>
</evidence>
<dbReference type="PRINTS" id="PR00038">
    <property type="entry name" value="HTHLUXR"/>
</dbReference>
<dbReference type="InterPro" id="IPR000792">
    <property type="entry name" value="Tscrpt_reg_LuxR_C"/>
</dbReference>
<accession>A0ABT3PQH4</accession>
<evidence type="ECO:0000256" key="2">
    <source>
        <dbReference type="ARBA" id="ARBA00023015"/>
    </source>
</evidence>
<dbReference type="SMART" id="SM00421">
    <property type="entry name" value="HTH_LUXR"/>
    <property type="match status" value="1"/>
</dbReference>
<comment type="caution">
    <text evidence="6">The sequence shown here is derived from an EMBL/GenBank/DDBJ whole genome shotgun (WGS) entry which is preliminary data.</text>
</comment>
<dbReference type="Pfam" id="PF04542">
    <property type="entry name" value="Sigma70_r2"/>
    <property type="match status" value="1"/>
</dbReference>
<evidence type="ECO:0000313" key="6">
    <source>
        <dbReference type="EMBL" id="MCW9708117.1"/>
    </source>
</evidence>
<evidence type="ECO:0000256" key="1">
    <source>
        <dbReference type="ARBA" id="ARBA00010641"/>
    </source>
</evidence>
<dbReference type="InterPro" id="IPR007627">
    <property type="entry name" value="RNA_pol_sigma70_r2"/>
</dbReference>
<evidence type="ECO:0000256" key="3">
    <source>
        <dbReference type="ARBA" id="ARBA00023082"/>
    </source>
</evidence>
<dbReference type="SUPFAM" id="SSF88659">
    <property type="entry name" value="Sigma3 and sigma4 domains of RNA polymerase sigma factors"/>
    <property type="match status" value="1"/>
</dbReference>